<organism evidence="1 2">
    <name type="scientific">Apostasia shenzhenica</name>
    <dbReference type="NCBI Taxonomy" id="1088818"/>
    <lineage>
        <taxon>Eukaryota</taxon>
        <taxon>Viridiplantae</taxon>
        <taxon>Streptophyta</taxon>
        <taxon>Embryophyta</taxon>
        <taxon>Tracheophyta</taxon>
        <taxon>Spermatophyta</taxon>
        <taxon>Magnoliopsida</taxon>
        <taxon>Liliopsida</taxon>
        <taxon>Asparagales</taxon>
        <taxon>Orchidaceae</taxon>
        <taxon>Apostasioideae</taxon>
        <taxon>Apostasia</taxon>
    </lineage>
</organism>
<dbReference type="Proteomes" id="UP000236161">
    <property type="component" value="Unassembled WGS sequence"/>
</dbReference>
<dbReference type="AlphaFoldDB" id="A0A2I0A0L4"/>
<keyword evidence="2" id="KW-1185">Reference proteome</keyword>
<gene>
    <name evidence="1" type="ORF">AXF42_Ash010765</name>
</gene>
<dbReference type="EMBL" id="KZ452040">
    <property type="protein sequence ID" value="PKA49081.1"/>
    <property type="molecule type" value="Genomic_DNA"/>
</dbReference>
<name>A0A2I0A0L4_9ASPA</name>
<evidence type="ECO:0000313" key="2">
    <source>
        <dbReference type="Proteomes" id="UP000236161"/>
    </source>
</evidence>
<accession>A0A2I0A0L4</accession>
<sequence length="113" mass="13078">MLIRSTLQNSIVFLDSVRTLTKLLNLISIYLRNIILRQVEKLAPALARQLNHQVSLTSLGRKTIRYGSFLIYKLNRIATQRDLNISLFVKFIKINIHTNRAVPVVRLVHLRST</sequence>
<proteinExistence type="predicted"/>
<protein>
    <submittedName>
        <fullName evidence="1">Uncharacterized protein</fullName>
    </submittedName>
</protein>
<evidence type="ECO:0000313" key="1">
    <source>
        <dbReference type="EMBL" id="PKA49081.1"/>
    </source>
</evidence>
<reference evidence="1 2" key="1">
    <citation type="journal article" date="2017" name="Nature">
        <title>The Apostasia genome and the evolution of orchids.</title>
        <authorList>
            <person name="Zhang G.Q."/>
            <person name="Liu K.W."/>
            <person name="Li Z."/>
            <person name="Lohaus R."/>
            <person name="Hsiao Y.Y."/>
            <person name="Niu S.C."/>
            <person name="Wang J.Y."/>
            <person name="Lin Y.C."/>
            <person name="Xu Q."/>
            <person name="Chen L.J."/>
            <person name="Yoshida K."/>
            <person name="Fujiwara S."/>
            <person name="Wang Z.W."/>
            <person name="Zhang Y.Q."/>
            <person name="Mitsuda N."/>
            <person name="Wang M."/>
            <person name="Liu G.H."/>
            <person name="Pecoraro L."/>
            <person name="Huang H.X."/>
            <person name="Xiao X.J."/>
            <person name="Lin M."/>
            <person name="Wu X.Y."/>
            <person name="Wu W.L."/>
            <person name="Chen Y.Y."/>
            <person name="Chang S.B."/>
            <person name="Sakamoto S."/>
            <person name="Ohme-Takagi M."/>
            <person name="Yagi M."/>
            <person name="Zeng S.J."/>
            <person name="Shen C.Y."/>
            <person name="Yeh C.M."/>
            <person name="Luo Y.B."/>
            <person name="Tsai W.C."/>
            <person name="Van de Peer Y."/>
            <person name="Liu Z.J."/>
        </authorList>
    </citation>
    <scope>NUCLEOTIDE SEQUENCE [LARGE SCALE GENOMIC DNA]</scope>
    <source>
        <strain evidence="2">cv. Shenzhen</strain>
        <tissue evidence="1">Stem</tissue>
    </source>
</reference>